<dbReference type="PANTHER" id="PTHR21248:SF12">
    <property type="entry name" value="CARDIOLIPIN SYNTHASE C"/>
    <property type="match status" value="1"/>
</dbReference>
<dbReference type="CDD" id="cd09111">
    <property type="entry name" value="PLDc_ymdC_like_1"/>
    <property type="match status" value="1"/>
</dbReference>
<dbReference type="CDD" id="cd09113">
    <property type="entry name" value="PLDc_ymdC_like_2"/>
    <property type="match status" value="1"/>
</dbReference>
<dbReference type="GO" id="GO:0030572">
    <property type="term" value="F:phosphatidyltransferase activity"/>
    <property type="evidence" value="ECO:0007669"/>
    <property type="project" value="UniProtKB-ARBA"/>
</dbReference>
<feature type="domain" description="PLD phosphodiesterase" evidence="2">
    <location>
        <begin position="417"/>
        <end position="444"/>
    </location>
</feature>
<evidence type="ECO:0000259" key="2">
    <source>
        <dbReference type="PROSITE" id="PS50035"/>
    </source>
</evidence>
<dbReference type="SUPFAM" id="SSF56024">
    <property type="entry name" value="Phospholipase D/nuclease"/>
    <property type="match status" value="2"/>
</dbReference>
<dbReference type="Proteomes" id="UP000255265">
    <property type="component" value="Unassembled WGS sequence"/>
</dbReference>
<protein>
    <submittedName>
        <fullName evidence="3">Putative cardiolipin synthase</fullName>
    </submittedName>
</protein>
<organism evidence="3 4">
    <name type="scientific">Pseudacidovorax intermedius</name>
    <dbReference type="NCBI Taxonomy" id="433924"/>
    <lineage>
        <taxon>Bacteria</taxon>
        <taxon>Pseudomonadati</taxon>
        <taxon>Pseudomonadota</taxon>
        <taxon>Betaproteobacteria</taxon>
        <taxon>Burkholderiales</taxon>
        <taxon>Comamonadaceae</taxon>
        <taxon>Pseudacidovorax</taxon>
    </lineage>
</organism>
<dbReference type="OrthoDB" id="9814092at2"/>
<evidence type="ECO:0000313" key="4">
    <source>
        <dbReference type="Proteomes" id="UP000255265"/>
    </source>
</evidence>
<name>A0A370FGW4_9BURK</name>
<feature type="domain" description="PLD phosphodiesterase" evidence="2">
    <location>
        <begin position="171"/>
        <end position="198"/>
    </location>
</feature>
<dbReference type="EMBL" id="QQAV01000003">
    <property type="protein sequence ID" value="RDI25994.1"/>
    <property type="molecule type" value="Genomic_DNA"/>
</dbReference>
<dbReference type="SMART" id="SM00155">
    <property type="entry name" value="PLDc"/>
    <property type="match status" value="2"/>
</dbReference>
<gene>
    <name evidence="3" type="ORF">DFR41_103150</name>
</gene>
<accession>A0A370FGW4</accession>
<feature type="signal peptide" evidence="1">
    <location>
        <begin position="1"/>
        <end position="29"/>
    </location>
</feature>
<dbReference type="PROSITE" id="PS50035">
    <property type="entry name" value="PLD"/>
    <property type="match status" value="2"/>
</dbReference>
<comment type="caution">
    <text evidence="3">The sequence shown here is derived from an EMBL/GenBank/DDBJ whole genome shotgun (WGS) entry which is preliminary data.</text>
</comment>
<feature type="chain" id="PRO_5016868439" evidence="1">
    <location>
        <begin position="30"/>
        <end position="527"/>
    </location>
</feature>
<dbReference type="InterPro" id="IPR001736">
    <property type="entry name" value="PLipase_D/transphosphatidylase"/>
</dbReference>
<dbReference type="GO" id="GO:0032049">
    <property type="term" value="P:cardiolipin biosynthetic process"/>
    <property type="evidence" value="ECO:0007669"/>
    <property type="project" value="UniProtKB-ARBA"/>
</dbReference>
<dbReference type="Gene3D" id="3.30.870.10">
    <property type="entry name" value="Endonuclease Chain A"/>
    <property type="match status" value="2"/>
</dbReference>
<dbReference type="STRING" id="433924.NS331_00890"/>
<keyword evidence="1" id="KW-0732">Signal</keyword>
<dbReference type="AlphaFoldDB" id="A0A370FGW4"/>
<evidence type="ECO:0000256" key="1">
    <source>
        <dbReference type="SAM" id="SignalP"/>
    </source>
</evidence>
<dbReference type="Pfam" id="PF13091">
    <property type="entry name" value="PLDc_2"/>
    <property type="match status" value="2"/>
</dbReference>
<sequence>MNMFAGVRGWSALASVALLAFLQGCVALAPSHNPPVAAMPASPEDFLSRAAAQPGLGPQESAFRPLALSTYALDARLALIARAQRSIDVQYYLLQSDGVGRHFLRALRKAALRGVRVRVLVDDLYTADTQELLADFEATPNVEVRLFNPFPAGRRLDATRWGLSLLDISRLNRRMHNKLLVADGVLAVVGGRNMADEYFLQHASGNFADFDLLLTGAAVPELAAGFDAYWNSPRVHALARLLPSDEPPAVRQARFDAATARSHDTLPPLPATAQDLLGYGPVSAALMHPPMKMLRGTVQVLVDDPEKAAGRAEDGDDPHTVTQQTLTAILRTQRELLLVSPYFVPGERGMAAIREGRRKSVAITLVTNSLAATDESFVSAAFARYRPMLLREGVQVVEISPKVLDREAAAHRPGGSSAGRMHVKGFVIDRRITFVGSMNMDFRSSRLNTEVGLLVDSPALAEDVIRLIDTLRRLGSYQLRLSTDDQHVQWVETHDGQAQVYDDEPGVDLATRLKIFFFSRLISEKLL</sequence>
<reference evidence="3 4" key="1">
    <citation type="submission" date="2018-07" db="EMBL/GenBank/DDBJ databases">
        <title>Genomic Encyclopedia of Type Strains, Phase IV (KMG-IV): sequencing the most valuable type-strain genomes for metagenomic binning, comparative biology and taxonomic classification.</title>
        <authorList>
            <person name="Goeker M."/>
        </authorList>
    </citation>
    <scope>NUCLEOTIDE SEQUENCE [LARGE SCALE GENOMIC DNA]</scope>
    <source>
        <strain evidence="3 4">DSM 21352</strain>
    </source>
</reference>
<dbReference type="RefSeq" id="WP_114802613.1">
    <property type="nucleotide sequence ID" value="NZ_QQAV01000003.1"/>
</dbReference>
<dbReference type="InterPro" id="IPR025202">
    <property type="entry name" value="PLD-like_dom"/>
</dbReference>
<evidence type="ECO:0000313" key="3">
    <source>
        <dbReference type="EMBL" id="RDI25994.1"/>
    </source>
</evidence>
<keyword evidence="4" id="KW-1185">Reference proteome</keyword>
<proteinExistence type="predicted"/>
<dbReference type="PANTHER" id="PTHR21248">
    <property type="entry name" value="CARDIOLIPIN SYNTHASE"/>
    <property type="match status" value="1"/>
</dbReference>